<dbReference type="InterPro" id="IPR013783">
    <property type="entry name" value="Ig-like_fold"/>
</dbReference>
<proteinExistence type="predicted"/>
<dbReference type="Pfam" id="PF07686">
    <property type="entry name" value="V-set"/>
    <property type="match status" value="1"/>
</dbReference>
<dbReference type="InterPro" id="IPR013106">
    <property type="entry name" value="Ig_V-set"/>
</dbReference>
<dbReference type="InterPro" id="IPR036179">
    <property type="entry name" value="Ig-like_dom_sf"/>
</dbReference>
<keyword evidence="4" id="KW-1185">Reference proteome</keyword>
<reference evidence="3 4" key="1">
    <citation type="journal article" date="2007" name="Nature">
        <title>Genome of the marsupial Monodelphis domestica reveals innovation in non-coding sequences.</title>
        <authorList>
            <person name="Mikkelsen T.S."/>
            <person name="Wakefield M.J."/>
            <person name="Aken B."/>
            <person name="Amemiya C.T."/>
            <person name="Chang J.L."/>
            <person name="Duke S."/>
            <person name="Garber M."/>
            <person name="Gentles A.J."/>
            <person name="Goodstadt L."/>
            <person name="Heger A."/>
            <person name="Jurka J."/>
            <person name="Kamal M."/>
            <person name="Mauceli E."/>
            <person name="Searle S.M."/>
            <person name="Sharpe T."/>
            <person name="Baker M.L."/>
            <person name="Batzer M.A."/>
            <person name="Benos P.V."/>
            <person name="Belov K."/>
            <person name="Clamp M."/>
            <person name="Cook A."/>
            <person name="Cuff J."/>
            <person name="Das R."/>
            <person name="Davidow L."/>
            <person name="Deakin J.E."/>
            <person name="Fazzari M.J."/>
            <person name="Glass J.L."/>
            <person name="Grabherr M."/>
            <person name="Greally J.M."/>
            <person name="Gu W."/>
            <person name="Hore T.A."/>
            <person name="Huttley G.A."/>
            <person name="Kleber M."/>
            <person name="Jirtle R.L."/>
            <person name="Koina E."/>
            <person name="Lee J.T."/>
            <person name="Mahony S."/>
            <person name="Marra M.A."/>
            <person name="Miller R.D."/>
            <person name="Nicholls R.D."/>
            <person name="Oda M."/>
            <person name="Papenfuss A.T."/>
            <person name="Parra Z.E."/>
            <person name="Pollock D.D."/>
            <person name="Ray D.A."/>
            <person name="Schein J.E."/>
            <person name="Speed T.P."/>
            <person name="Thompson K."/>
            <person name="VandeBerg J.L."/>
            <person name="Wade C.M."/>
            <person name="Walker J.A."/>
            <person name="Waters P.D."/>
            <person name="Webber C."/>
            <person name="Weidman J.R."/>
            <person name="Xie X."/>
            <person name="Zody M.C."/>
            <person name="Baldwin J."/>
            <person name="Abdouelleil A."/>
            <person name="Abdulkadir J."/>
            <person name="Abebe A."/>
            <person name="Abera B."/>
            <person name="Abreu J."/>
            <person name="Acer S.C."/>
            <person name="Aftuck L."/>
            <person name="Alexander A."/>
            <person name="An P."/>
            <person name="Anderson E."/>
            <person name="Anderson S."/>
            <person name="Arachi H."/>
            <person name="Azer M."/>
            <person name="Bachantsang P."/>
            <person name="Barry A."/>
            <person name="Bayul T."/>
            <person name="Berlin A."/>
            <person name="Bessette D."/>
            <person name="Bloom T."/>
            <person name="Bloom T."/>
            <person name="Boguslavskiy L."/>
            <person name="Bonnet C."/>
            <person name="Boukhgalter B."/>
            <person name="Bourzgui I."/>
            <person name="Brown A."/>
            <person name="Cahill P."/>
            <person name="Channer S."/>
            <person name="Cheshatsang Y."/>
            <person name="Chuda L."/>
            <person name="Citroen M."/>
            <person name="Collymore A."/>
            <person name="Cooke P."/>
            <person name="Costello M."/>
            <person name="D'Aco K."/>
            <person name="Daza R."/>
            <person name="De Haan G."/>
            <person name="DeGray S."/>
            <person name="DeMaso C."/>
            <person name="Dhargay N."/>
            <person name="Dooley K."/>
            <person name="Dooley E."/>
            <person name="Doricent M."/>
            <person name="Dorje P."/>
            <person name="Dorjee K."/>
            <person name="Dupes A."/>
            <person name="Elong R."/>
            <person name="Falk J."/>
            <person name="Farina A."/>
            <person name="Faro S."/>
            <person name="Ferguson D."/>
            <person name="Fisher S."/>
            <person name="Foley C.D."/>
            <person name="Franke A."/>
            <person name="Friedrich D."/>
            <person name="Gadbois L."/>
            <person name="Gearin G."/>
            <person name="Gearin C.R."/>
            <person name="Giannoukos G."/>
            <person name="Goode T."/>
            <person name="Graham J."/>
            <person name="Grandbois E."/>
            <person name="Grewal S."/>
            <person name="Gyaltsen K."/>
            <person name="Hafez N."/>
            <person name="Hagos B."/>
            <person name="Hall J."/>
            <person name="Henson C."/>
            <person name="Hollinger A."/>
            <person name="Honan T."/>
            <person name="Huard M.D."/>
            <person name="Hughes L."/>
            <person name="Hurhula B."/>
            <person name="Husby M.E."/>
            <person name="Kamat A."/>
            <person name="Kanga B."/>
            <person name="Kashin S."/>
            <person name="Khazanovich D."/>
            <person name="Kisner P."/>
            <person name="Lance K."/>
            <person name="Lara M."/>
            <person name="Lee W."/>
            <person name="Lennon N."/>
            <person name="Letendre F."/>
            <person name="LeVine R."/>
            <person name="Lipovsky A."/>
            <person name="Liu X."/>
            <person name="Liu J."/>
            <person name="Liu S."/>
            <person name="Lokyitsang T."/>
            <person name="Lokyitsang Y."/>
            <person name="Lubonja R."/>
            <person name="Lui A."/>
            <person name="MacDonald P."/>
            <person name="Magnisalis V."/>
            <person name="Maru K."/>
            <person name="Matthews C."/>
            <person name="McCusker W."/>
            <person name="McDonough S."/>
            <person name="Mehta T."/>
            <person name="Meldrim J."/>
            <person name="Meneus L."/>
            <person name="Mihai O."/>
            <person name="Mihalev A."/>
            <person name="Mihova T."/>
            <person name="Mittelman R."/>
            <person name="Mlenga V."/>
            <person name="Montmayeur A."/>
            <person name="Mulrain L."/>
            <person name="Navidi A."/>
            <person name="Naylor J."/>
            <person name="Negash T."/>
            <person name="Nguyen T."/>
            <person name="Nguyen N."/>
            <person name="Nicol R."/>
            <person name="Norbu C."/>
            <person name="Norbu N."/>
            <person name="Novod N."/>
            <person name="O'Neill B."/>
            <person name="Osman S."/>
            <person name="Markiewicz E."/>
            <person name="Oyono O.L."/>
            <person name="Patti C."/>
            <person name="Phunkhang P."/>
            <person name="Pierre F."/>
            <person name="Priest M."/>
            <person name="Raghuraman S."/>
            <person name="Rege F."/>
            <person name="Reyes R."/>
            <person name="Rise C."/>
            <person name="Rogov P."/>
            <person name="Ross K."/>
            <person name="Ryan E."/>
            <person name="Settipalli S."/>
            <person name="Shea T."/>
            <person name="Sherpa N."/>
            <person name="Shi L."/>
            <person name="Shih D."/>
            <person name="Sparrow T."/>
            <person name="Spaulding J."/>
            <person name="Stalker J."/>
            <person name="Stange-Thomann N."/>
            <person name="Stavropoulos S."/>
            <person name="Stone C."/>
            <person name="Strader C."/>
            <person name="Tesfaye S."/>
            <person name="Thomson T."/>
            <person name="Thoulutsang Y."/>
            <person name="Thoulutsang D."/>
            <person name="Topham K."/>
            <person name="Topping I."/>
            <person name="Tsamla T."/>
            <person name="Vassiliev H."/>
            <person name="Vo A."/>
            <person name="Wangchuk T."/>
            <person name="Wangdi T."/>
            <person name="Weiand M."/>
            <person name="Wilkinson J."/>
            <person name="Wilson A."/>
            <person name="Yadav S."/>
            <person name="Young G."/>
            <person name="Yu Q."/>
            <person name="Zembek L."/>
            <person name="Zhong D."/>
            <person name="Zimmer A."/>
            <person name="Zwirko Z."/>
            <person name="Jaffe D.B."/>
            <person name="Alvarez P."/>
            <person name="Brockman W."/>
            <person name="Butler J."/>
            <person name="Chin C."/>
            <person name="Gnerre S."/>
            <person name="MacCallum I."/>
            <person name="Graves J.A."/>
            <person name="Ponting C.P."/>
            <person name="Breen M."/>
            <person name="Samollow P.B."/>
            <person name="Lander E.S."/>
            <person name="Lindblad-Toh K."/>
        </authorList>
    </citation>
    <scope>NUCLEOTIDE SEQUENCE [LARGE SCALE GENOMIC DNA]</scope>
</reference>
<accession>A0A5F8GZF6</accession>
<dbReference type="PANTHER" id="PTHR23267">
    <property type="entry name" value="IMMUNOGLOBULIN LIGHT CHAIN"/>
    <property type="match status" value="1"/>
</dbReference>
<evidence type="ECO:0000313" key="3">
    <source>
        <dbReference type="Ensembl" id="ENSMODP00000052980.1"/>
    </source>
</evidence>
<dbReference type="InterPro" id="IPR003599">
    <property type="entry name" value="Ig_sub"/>
</dbReference>
<dbReference type="FunCoup" id="A0A5F8GZF6">
    <property type="interactions" value="157"/>
</dbReference>
<dbReference type="SMART" id="SM00409">
    <property type="entry name" value="IG"/>
    <property type="match status" value="1"/>
</dbReference>
<sequence length="139" mass="15055">MSSLGSRVLGSIHTMAWPLVCLSLLTFCSGSLSQPVVIQSPSVSASLGSSARLTCTLSSQHSSYYINWYQQSPGKPPLYLMWVKSDGSIGRGDGIPERFSGSSSGADRFLSINNIQPEDEADYFCGYAYDSGSSYRYPQ</sequence>
<dbReference type="InterPro" id="IPR007110">
    <property type="entry name" value="Ig-like_dom"/>
</dbReference>
<name>A0A5F8GZF6_MONDO</name>
<gene>
    <name evidence="3" type="primary">LOC100617898</name>
</gene>
<dbReference type="GO" id="GO:0019814">
    <property type="term" value="C:immunoglobulin complex"/>
    <property type="evidence" value="ECO:0000318"/>
    <property type="project" value="GO_Central"/>
</dbReference>
<feature type="chain" id="PRO_5023938402" description="Ig-like domain-containing protein" evidence="1">
    <location>
        <begin position="34"/>
        <end position="139"/>
    </location>
</feature>
<organism evidence="3 4">
    <name type="scientific">Monodelphis domestica</name>
    <name type="common">Gray short-tailed opossum</name>
    <dbReference type="NCBI Taxonomy" id="13616"/>
    <lineage>
        <taxon>Eukaryota</taxon>
        <taxon>Metazoa</taxon>
        <taxon>Chordata</taxon>
        <taxon>Craniata</taxon>
        <taxon>Vertebrata</taxon>
        <taxon>Euteleostomi</taxon>
        <taxon>Mammalia</taxon>
        <taxon>Metatheria</taxon>
        <taxon>Didelphimorphia</taxon>
        <taxon>Didelphidae</taxon>
        <taxon>Monodelphis</taxon>
    </lineage>
</organism>
<evidence type="ECO:0000256" key="1">
    <source>
        <dbReference type="SAM" id="SignalP"/>
    </source>
</evidence>
<dbReference type="PROSITE" id="PS50835">
    <property type="entry name" value="IG_LIKE"/>
    <property type="match status" value="1"/>
</dbReference>
<evidence type="ECO:0000313" key="4">
    <source>
        <dbReference type="Proteomes" id="UP000002280"/>
    </source>
</evidence>
<dbReference type="Proteomes" id="UP000002280">
    <property type="component" value="Chromosome 3"/>
</dbReference>
<feature type="signal peptide" evidence="1">
    <location>
        <begin position="1"/>
        <end position="33"/>
    </location>
</feature>
<dbReference type="Gene3D" id="2.60.40.10">
    <property type="entry name" value="Immunoglobulins"/>
    <property type="match status" value="1"/>
</dbReference>
<dbReference type="Ensembl" id="ENSMODT00000062342.1">
    <property type="protein sequence ID" value="ENSMODP00000052980.1"/>
    <property type="gene ID" value="ENSMODG00000046378.1"/>
</dbReference>
<dbReference type="STRING" id="13616.ENSMODP00000052980"/>
<keyword evidence="1" id="KW-0732">Signal</keyword>
<reference evidence="3" key="3">
    <citation type="submission" date="2025-09" db="UniProtKB">
        <authorList>
            <consortium name="Ensembl"/>
        </authorList>
    </citation>
    <scope>IDENTIFICATION</scope>
</reference>
<dbReference type="InParanoid" id="A0A5F8GZF6"/>
<reference evidence="3" key="2">
    <citation type="submission" date="2025-08" db="UniProtKB">
        <authorList>
            <consortium name="Ensembl"/>
        </authorList>
    </citation>
    <scope>IDENTIFICATION</scope>
</reference>
<dbReference type="InterPro" id="IPR050150">
    <property type="entry name" value="IgV_Light_Chain"/>
</dbReference>
<dbReference type="GO" id="GO:0006955">
    <property type="term" value="P:immune response"/>
    <property type="evidence" value="ECO:0000318"/>
    <property type="project" value="GO_Central"/>
</dbReference>
<dbReference type="Bgee" id="ENSMODG00000046378">
    <property type="expression patterns" value="Expressed in blood and 6 other cell types or tissues"/>
</dbReference>
<evidence type="ECO:0000259" key="2">
    <source>
        <dbReference type="PROSITE" id="PS50835"/>
    </source>
</evidence>
<feature type="domain" description="Ig-like" evidence="2">
    <location>
        <begin position="35"/>
        <end position="125"/>
    </location>
</feature>
<dbReference type="GeneTree" id="ENSGT00940000153934"/>
<dbReference type="SMART" id="SM00406">
    <property type="entry name" value="IGv"/>
    <property type="match status" value="1"/>
</dbReference>
<dbReference type="AlphaFoldDB" id="A0A5F8GZF6"/>
<protein>
    <recommendedName>
        <fullName evidence="2">Ig-like domain-containing protein</fullName>
    </recommendedName>
</protein>
<dbReference type="FunFam" id="2.60.40.10:FF:001181">
    <property type="entry name" value="Immunoglobulin lambda variable 9-49"/>
    <property type="match status" value="1"/>
</dbReference>
<dbReference type="SUPFAM" id="SSF48726">
    <property type="entry name" value="Immunoglobulin"/>
    <property type="match status" value="1"/>
</dbReference>